<dbReference type="Gene3D" id="3.30.465.10">
    <property type="match status" value="1"/>
</dbReference>
<keyword evidence="5 9" id="KW-1133">Transmembrane helix</keyword>
<accession>C7GFU6</accession>
<dbReference type="EMBL" id="ABYJ02000220">
    <property type="protein sequence ID" value="EEU99290.1"/>
    <property type="molecule type" value="Genomic_DNA"/>
</dbReference>
<dbReference type="InterPro" id="IPR005170">
    <property type="entry name" value="Transptr-assoc_dom"/>
</dbReference>
<dbReference type="SMART" id="SM01091">
    <property type="entry name" value="CorC_HlyC"/>
    <property type="match status" value="1"/>
</dbReference>
<dbReference type="Proteomes" id="UP000004828">
    <property type="component" value="Unassembled WGS sequence"/>
</dbReference>
<evidence type="ECO:0000313" key="14">
    <source>
        <dbReference type="Proteomes" id="UP000004828"/>
    </source>
</evidence>
<evidence type="ECO:0000259" key="12">
    <source>
        <dbReference type="PROSITE" id="PS51846"/>
    </source>
</evidence>
<evidence type="ECO:0000256" key="5">
    <source>
        <dbReference type="ARBA" id="ARBA00022989"/>
    </source>
</evidence>
<evidence type="ECO:0000256" key="6">
    <source>
        <dbReference type="ARBA" id="ARBA00023122"/>
    </source>
</evidence>
<feature type="domain" description="CBS" evidence="11">
    <location>
        <begin position="170"/>
        <end position="233"/>
    </location>
</feature>
<sequence>MKNMADKGNKRAALVLELEEKYDNLLSTILIGNNIVNILSSSLATILFVKMLGDAKGASVSTIVTTVLVLIFGEISPKSIAKESPDKFALFSAPIIAVLVKILTPVNFVFAQWKKLLSHIFKSEEEPGITEEELLTIVDEAQAGGGIGEDERVLIRSAIEFDELEAVDIYTPRIDIVGIPVDMPKDEIAKIFADTGYSRLPVYEENIDQIIGILYQKDFYNFIYRSDVTIRDSVRPVIFTPKNKKIDDLLRELQQKKLHIAVAMDEYGGTAGIITLEDILEELVGEIWDEHDKVETEIERISDNEYLVAGKTKVEKLFECLDREAEFDVQTVSGWVMELFECIPKAGDFHTDEEFKLEIEVTEMSGKRIEQVRIRDLREPEEEEKE</sequence>
<dbReference type="PANTHER" id="PTHR22777:SF17">
    <property type="entry name" value="UPF0053 PROTEIN SLL0260"/>
    <property type="match status" value="1"/>
</dbReference>
<dbReference type="HOGENOM" id="CLU_015237_4_1_9"/>
<evidence type="ECO:0000256" key="7">
    <source>
        <dbReference type="ARBA" id="ARBA00023136"/>
    </source>
</evidence>
<keyword evidence="3 9" id="KW-0812">Transmembrane</keyword>
<keyword evidence="6 8" id="KW-0129">CBS domain</keyword>
<dbReference type="InterPro" id="IPR002550">
    <property type="entry name" value="CNNM"/>
</dbReference>
<dbReference type="Pfam" id="PF01595">
    <property type="entry name" value="CNNM"/>
    <property type="match status" value="1"/>
</dbReference>
<feature type="domain" description="CBS" evidence="11">
    <location>
        <begin position="235"/>
        <end position="290"/>
    </location>
</feature>
<dbReference type="AlphaFoldDB" id="C7GFU6"/>
<comment type="similarity">
    <text evidence="2">Belongs to the UPF0053 family.</text>
</comment>
<reference evidence="13 14" key="1">
    <citation type="submission" date="2009-08" db="EMBL/GenBank/DDBJ databases">
        <authorList>
            <person name="Weinstock G."/>
            <person name="Sodergren E."/>
            <person name="Clifton S."/>
            <person name="Fulton L."/>
            <person name="Fulton B."/>
            <person name="Courtney L."/>
            <person name="Fronick C."/>
            <person name="Harrison M."/>
            <person name="Strong C."/>
            <person name="Farmer C."/>
            <person name="Delahaunty K."/>
            <person name="Markovic C."/>
            <person name="Hall O."/>
            <person name="Minx P."/>
            <person name="Tomlinson C."/>
            <person name="Mitreva M."/>
            <person name="Nelson J."/>
            <person name="Hou S."/>
            <person name="Wollam A."/>
            <person name="Pepin K.H."/>
            <person name="Johnson M."/>
            <person name="Bhonagiri V."/>
            <person name="Nash W.E."/>
            <person name="Warren W."/>
            <person name="Chinwalla A."/>
            <person name="Mardis E.R."/>
            <person name="Wilson R.K."/>
        </authorList>
    </citation>
    <scope>NUCLEOTIDE SEQUENCE [LARGE SCALE GENOMIC DNA]</scope>
    <source>
        <strain evidence="13 14">L1-82</strain>
    </source>
</reference>
<dbReference type="GO" id="GO:0005886">
    <property type="term" value="C:plasma membrane"/>
    <property type="evidence" value="ECO:0007669"/>
    <property type="project" value="TreeGrafter"/>
</dbReference>
<dbReference type="InterPro" id="IPR044751">
    <property type="entry name" value="Ion_transp-like_CBS"/>
</dbReference>
<feature type="transmembrane region" description="Helical" evidence="10">
    <location>
        <begin position="25"/>
        <end position="49"/>
    </location>
</feature>
<dbReference type="Pfam" id="PF03471">
    <property type="entry name" value="CorC_HlyC"/>
    <property type="match status" value="1"/>
</dbReference>
<evidence type="ECO:0000256" key="10">
    <source>
        <dbReference type="SAM" id="Phobius"/>
    </source>
</evidence>
<evidence type="ECO:0008006" key="15">
    <source>
        <dbReference type="Google" id="ProtNLM"/>
    </source>
</evidence>
<organism evidence="13 14">
    <name type="scientific">Roseburia intestinalis L1-82</name>
    <dbReference type="NCBI Taxonomy" id="536231"/>
    <lineage>
        <taxon>Bacteria</taxon>
        <taxon>Bacillati</taxon>
        <taxon>Bacillota</taxon>
        <taxon>Clostridia</taxon>
        <taxon>Lachnospirales</taxon>
        <taxon>Lachnospiraceae</taxon>
        <taxon>Roseburia</taxon>
    </lineage>
</organism>
<name>C7GFU6_9FIRM</name>
<dbReference type="PROSITE" id="PS51846">
    <property type="entry name" value="CNNM"/>
    <property type="match status" value="1"/>
</dbReference>
<dbReference type="Gene3D" id="3.10.580.10">
    <property type="entry name" value="CBS-domain"/>
    <property type="match status" value="1"/>
</dbReference>
<comment type="caution">
    <text evidence="13">The sequence shown here is derived from an EMBL/GenBank/DDBJ whole genome shotgun (WGS) entry which is preliminary data.</text>
</comment>
<dbReference type="PROSITE" id="PS51371">
    <property type="entry name" value="CBS"/>
    <property type="match status" value="2"/>
</dbReference>
<dbReference type="FunFam" id="3.10.580.10:FF:000002">
    <property type="entry name" value="Magnesium/cobalt efflux protein CorC"/>
    <property type="match status" value="1"/>
</dbReference>
<dbReference type="PANTHER" id="PTHR22777">
    <property type="entry name" value="HEMOLYSIN-RELATED"/>
    <property type="match status" value="1"/>
</dbReference>
<evidence type="ECO:0000256" key="3">
    <source>
        <dbReference type="ARBA" id="ARBA00022692"/>
    </source>
</evidence>
<evidence type="ECO:0000256" key="4">
    <source>
        <dbReference type="ARBA" id="ARBA00022737"/>
    </source>
</evidence>
<dbReference type="SUPFAM" id="SSF54631">
    <property type="entry name" value="CBS-domain pair"/>
    <property type="match status" value="1"/>
</dbReference>
<proteinExistence type="inferred from homology"/>
<comment type="subcellular location">
    <subcellularLocation>
        <location evidence="1">Membrane</location>
        <topology evidence="1">Multi-pass membrane protein</topology>
    </subcellularLocation>
</comment>
<dbReference type="InterPro" id="IPR000644">
    <property type="entry name" value="CBS_dom"/>
</dbReference>
<dbReference type="CDD" id="cd04590">
    <property type="entry name" value="CBS_pair_CorC_HlyC_assoc"/>
    <property type="match status" value="1"/>
</dbReference>
<dbReference type="InterPro" id="IPR016169">
    <property type="entry name" value="FAD-bd_PCMH_sub2"/>
</dbReference>
<feature type="transmembrane region" description="Helical" evidence="10">
    <location>
        <begin position="58"/>
        <end position="76"/>
    </location>
</feature>
<keyword evidence="4" id="KW-0677">Repeat</keyword>
<evidence type="ECO:0000256" key="1">
    <source>
        <dbReference type="ARBA" id="ARBA00004141"/>
    </source>
</evidence>
<dbReference type="SMART" id="SM00116">
    <property type="entry name" value="CBS"/>
    <property type="match status" value="2"/>
</dbReference>
<dbReference type="InterPro" id="IPR046342">
    <property type="entry name" value="CBS_dom_sf"/>
</dbReference>
<gene>
    <name evidence="13" type="ORF">ROSINTL182_08803</name>
</gene>
<evidence type="ECO:0000259" key="11">
    <source>
        <dbReference type="PROSITE" id="PS51371"/>
    </source>
</evidence>
<evidence type="ECO:0000256" key="9">
    <source>
        <dbReference type="PROSITE-ProRule" id="PRU01193"/>
    </source>
</evidence>
<dbReference type="Pfam" id="PF00571">
    <property type="entry name" value="CBS"/>
    <property type="match status" value="2"/>
</dbReference>
<dbReference type="GO" id="GO:0050660">
    <property type="term" value="F:flavin adenine dinucleotide binding"/>
    <property type="evidence" value="ECO:0007669"/>
    <property type="project" value="InterPro"/>
</dbReference>
<keyword evidence="7 9" id="KW-0472">Membrane</keyword>
<evidence type="ECO:0000256" key="2">
    <source>
        <dbReference type="ARBA" id="ARBA00006337"/>
    </source>
</evidence>
<dbReference type="SUPFAM" id="SSF56176">
    <property type="entry name" value="FAD-binding/transporter-associated domain-like"/>
    <property type="match status" value="1"/>
</dbReference>
<protein>
    <recommendedName>
        <fullName evidence="15">CBS domain protein</fullName>
    </recommendedName>
</protein>
<feature type="transmembrane region" description="Helical" evidence="10">
    <location>
        <begin position="88"/>
        <end position="110"/>
    </location>
</feature>
<feature type="domain" description="CNNM transmembrane" evidence="12">
    <location>
        <begin position="1"/>
        <end position="151"/>
    </location>
</feature>
<dbReference type="InterPro" id="IPR036318">
    <property type="entry name" value="FAD-bd_PCMH-like_sf"/>
</dbReference>
<evidence type="ECO:0000256" key="8">
    <source>
        <dbReference type="PROSITE-ProRule" id="PRU00703"/>
    </source>
</evidence>
<evidence type="ECO:0000313" key="13">
    <source>
        <dbReference type="EMBL" id="EEU99290.1"/>
    </source>
</evidence>